<organism evidence="4 5">
    <name type="scientific">Acetomicrobium hydrogeniformans ATCC BAA-1850</name>
    <dbReference type="NCBI Taxonomy" id="592015"/>
    <lineage>
        <taxon>Bacteria</taxon>
        <taxon>Thermotogati</taxon>
        <taxon>Synergistota</taxon>
        <taxon>Synergistia</taxon>
        <taxon>Synergistales</taxon>
        <taxon>Acetomicrobiaceae</taxon>
        <taxon>Acetomicrobium</taxon>
    </lineage>
</organism>
<sequence>MQKKYKITINGREYEVVVEELEGSVGANYSQNFAPLPQVSPAQVPMQQAAPAPMPAPQAPAPSKPAPAPAPKPSPAAPAPSAGGTVVSAPMPGKILKVLVQPGAQVKNGQNIMVLEAMKMENEILAPSDGVVREVKVKEGDNVNTGDTLAVIV</sequence>
<dbReference type="InterPro" id="IPR001882">
    <property type="entry name" value="Biotin_BS"/>
</dbReference>
<reference evidence="5" key="1">
    <citation type="submission" date="2012-09" db="EMBL/GenBank/DDBJ databases">
        <authorList>
            <person name="Weinstock G."/>
            <person name="Sodergren E."/>
            <person name="Clifton S."/>
            <person name="Fulton L."/>
            <person name="Fulton B."/>
            <person name="Courtney L."/>
            <person name="Fronick C."/>
            <person name="Harrison M."/>
            <person name="Strong C."/>
            <person name="Farmer C."/>
            <person name="Delehaunty K."/>
            <person name="Markovic C."/>
            <person name="Hall O."/>
            <person name="Minx P."/>
            <person name="Tomlinson C."/>
            <person name="Mitreva M."/>
            <person name="Nelson J."/>
            <person name="Hou S."/>
            <person name="Wollam A."/>
            <person name="Pepin K.H."/>
            <person name="Johnson M."/>
            <person name="Bhonagiri V."/>
            <person name="Nash W.E."/>
            <person name="Suruliraj S."/>
            <person name="Warren W."/>
            <person name="Chinwalla A."/>
            <person name="Mardis E.R."/>
            <person name="Wilson R.K."/>
        </authorList>
    </citation>
    <scope>NUCLEOTIDE SEQUENCE [LARGE SCALE GENOMIC DNA]</scope>
    <source>
        <strain evidence="5">OS1</strain>
    </source>
</reference>
<dbReference type="eggNOG" id="COG4770">
    <property type="taxonomic scope" value="Bacteria"/>
</dbReference>
<evidence type="ECO:0000256" key="1">
    <source>
        <dbReference type="ARBA" id="ARBA00023267"/>
    </source>
</evidence>
<name>A0A0T5XA45_9BACT</name>
<dbReference type="PANTHER" id="PTHR45266">
    <property type="entry name" value="OXALOACETATE DECARBOXYLASE ALPHA CHAIN"/>
    <property type="match status" value="1"/>
</dbReference>
<dbReference type="AlphaFoldDB" id="A0A0T5XA45"/>
<keyword evidence="5" id="KW-1185">Reference proteome</keyword>
<dbReference type="PROSITE" id="PS00188">
    <property type="entry name" value="BIOTIN"/>
    <property type="match status" value="1"/>
</dbReference>
<dbReference type="FunFam" id="2.40.50.100:FF:000003">
    <property type="entry name" value="Acetyl-CoA carboxylase biotin carboxyl carrier protein"/>
    <property type="match status" value="1"/>
</dbReference>
<evidence type="ECO:0000256" key="2">
    <source>
        <dbReference type="SAM" id="MobiDB-lite"/>
    </source>
</evidence>
<dbReference type="InterPro" id="IPR011053">
    <property type="entry name" value="Single_hybrid_motif"/>
</dbReference>
<evidence type="ECO:0000259" key="3">
    <source>
        <dbReference type="PROSITE" id="PS50968"/>
    </source>
</evidence>
<feature type="region of interest" description="Disordered" evidence="2">
    <location>
        <begin position="43"/>
        <end position="86"/>
    </location>
</feature>
<feature type="domain" description="Lipoyl-binding" evidence="3">
    <location>
        <begin position="76"/>
        <end position="153"/>
    </location>
</feature>
<dbReference type="PANTHER" id="PTHR45266:SF3">
    <property type="entry name" value="OXALOACETATE DECARBOXYLASE ALPHA CHAIN"/>
    <property type="match status" value="1"/>
</dbReference>
<dbReference type="Proteomes" id="UP000005273">
    <property type="component" value="Unassembled WGS sequence"/>
</dbReference>
<comment type="caution">
    <text evidence="4">The sequence shown here is derived from an EMBL/GenBank/DDBJ whole genome shotgun (WGS) entry which is preliminary data.</text>
</comment>
<evidence type="ECO:0000313" key="4">
    <source>
        <dbReference type="EMBL" id="KRT35244.1"/>
    </source>
</evidence>
<accession>A0A0T5XA45</accession>
<gene>
    <name evidence="4" type="ORF">HMPREF1705_04510</name>
</gene>
<dbReference type="Pfam" id="PF00364">
    <property type="entry name" value="Biotin_lipoyl"/>
    <property type="match status" value="1"/>
</dbReference>
<evidence type="ECO:0000313" key="5">
    <source>
        <dbReference type="Proteomes" id="UP000005273"/>
    </source>
</evidence>
<dbReference type="Gene3D" id="2.40.50.100">
    <property type="match status" value="1"/>
</dbReference>
<dbReference type="InterPro" id="IPR000089">
    <property type="entry name" value="Biotin_lipoyl"/>
</dbReference>
<dbReference type="InterPro" id="IPR050709">
    <property type="entry name" value="Biotin_Carboxyl_Carrier/Decarb"/>
</dbReference>
<dbReference type="EMBL" id="ACJX03000001">
    <property type="protein sequence ID" value="KRT35244.1"/>
    <property type="molecule type" value="Genomic_DNA"/>
</dbReference>
<dbReference type="OrthoDB" id="9812676at2"/>
<feature type="compositionally biased region" description="Pro residues" evidence="2">
    <location>
        <begin position="52"/>
        <end position="78"/>
    </location>
</feature>
<dbReference type="PROSITE" id="PS50968">
    <property type="entry name" value="BIOTINYL_LIPOYL"/>
    <property type="match status" value="1"/>
</dbReference>
<dbReference type="SUPFAM" id="SSF51230">
    <property type="entry name" value="Single hybrid motif"/>
    <property type="match status" value="1"/>
</dbReference>
<proteinExistence type="predicted"/>
<dbReference type="RefSeq" id="WP_009202118.1">
    <property type="nucleotide sequence ID" value="NZ_ACJX03000001.1"/>
</dbReference>
<protein>
    <submittedName>
        <fullName evidence="4">Putative acetyl-CoA carboxylase biotin carboxyl carrier protein subunit</fullName>
    </submittedName>
</protein>
<dbReference type="CDD" id="cd06850">
    <property type="entry name" value="biotinyl_domain"/>
    <property type="match status" value="1"/>
</dbReference>
<keyword evidence="1" id="KW-0092">Biotin</keyword>
<dbReference type="STRING" id="592015.HMPREF1705_04510"/>